<dbReference type="PROSITE" id="PS00028">
    <property type="entry name" value="ZINC_FINGER_C2H2_1"/>
    <property type="match status" value="1"/>
</dbReference>
<gene>
    <name evidence="8" type="ORF">ATEIFO6365_0002017200</name>
</gene>
<dbReference type="FunFam" id="3.30.160.60:FF:001719">
    <property type="entry name" value="C2H2 type zinc finger domain protein"/>
    <property type="match status" value="1"/>
</dbReference>
<evidence type="ECO:0000256" key="7">
    <source>
        <dbReference type="SAM" id="MobiDB-lite"/>
    </source>
</evidence>
<evidence type="ECO:0000313" key="9">
    <source>
        <dbReference type="Proteomes" id="UP000452235"/>
    </source>
</evidence>
<feature type="region of interest" description="Disordered" evidence="7">
    <location>
        <begin position="1"/>
        <end position="45"/>
    </location>
</feature>
<evidence type="ECO:0000256" key="3">
    <source>
        <dbReference type="ARBA" id="ARBA00023015"/>
    </source>
</evidence>
<dbReference type="OrthoDB" id="10018191at2759"/>
<feature type="compositionally biased region" description="Polar residues" evidence="7">
    <location>
        <begin position="35"/>
        <end position="45"/>
    </location>
</feature>
<evidence type="ECO:0000256" key="1">
    <source>
        <dbReference type="ARBA" id="ARBA00022723"/>
    </source>
</evidence>
<dbReference type="SUPFAM" id="SSF57701">
    <property type="entry name" value="Zn2/Cys6 DNA-binding domain"/>
    <property type="match status" value="1"/>
</dbReference>
<dbReference type="VEuPathDB" id="FungiDB:ATEG_02070"/>
<dbReference type="PANTHER" id="PTHR47660:SF7">
    <property type="entry name" value="TRANSCRIPTION FACTOR WITH C2H2 AND ZN(2)-CYS(6) DNA BINDING DOMAIN (EUROFUNG)"/>
    <property type="match status" value="1"/>
</dbReference>
<dbReference type="Gene3D" id="4.10.240.10">
    <property type="entry name" value="Zn(2)-C6 fungal-type DNA-binding domain"/>
    <property type="match status" value="1"/>
</dbReference>
<evidence type="ECO:0000256" key="4">
    <source>
        <dbReference type="ARBA" id="ARBA00023125"/>
    </source>
</evidence>
<dbReference type="InterPro" id="IPR036236">
    <property type="entry name" value="Znf_C2H2_sf"/>
</dbReference>
<sequence>MSLEKSDAGPEAINFPDVDGTIKTDSPGEDRGMQPSASSGQTTCSVCQSTFRRPEHLKRHFRSHTKEKPFECTQCGRHFSRTYVFLALKPFTLQSLPWLTVASDTLHRHELSHHTLGCDGGKDRTHRITVKTFRACFKCAVARVRCSGGFPCARCENRSLECQYPTERRSKAKGRKDASQVLLSSKNGAPNEQPSRQNLSQQTLSPLAPDSDGAAQPPSQAPAYEIGQFQVQLPSLDGPNPSVHRASRPDSHAYCETLVNGHQGMRRDINPDAPSETTTPPFHPYGGANVLQPYPRVSTSNMRGTLAAERDSELNFQLRRPLEPANTEAEIDPAATSMQQSQLAFTQPFLGHSTLSTINWLPNDLLLGSGLPQAL</sequence>
<dbReference type="PROSITE" id="PS50157">
    <property type="entry name" value="ZINC_FINGER_C2H2_2"/>
    <property type="match status" value="1"/>
</dbReference>
<dbReference type="GO" id="GO:0008270">
    <property type="term" value="F:zinc ion binding"/>
    <property type="evidence" value="ECO:0007669"/>
    <property type="project" value="InterPro"/>
</dbReference>
<protein>
    <submittedName>
        <fullName evidence="8">C2H2 type zinc finger domain protein</fullName>
    </submittedName>
</protein>
<keyword evidence="4" id="KW-0238">DNA-binding</keyword>
<keyword evidence="9" id="KW-1185">Reference proteome</keyword>
<dbReference type="Gene3D" id="3.30.160.60">
    <property type="entry name" value="Classic Zinc Finger"/>
    <property type="match status" value="2"/>
</dbReference>
<keyword evidence="5" id="KW-0804">Transcription</keyword>
<dbReference type="CDD" id="cd00067">
    <property type="entry name" value="GAL4"/>
    <property type="match status" value="1"/>
</dbReference>
<dbReference type="PROSITE" id="PS50048">
    <property type="entry name" value="ZN2_CY6_FUNGAL_2"/>
    <property type="match status" value="1"/>
</dbReference>
<feature type="region of interest" description="Disordered" evidence="7">
    <location>
        <begin position="166"/>
        <end position="220"/>
    </location>
</feature>
<keyword evidence="1" id="KW-0479">Metal-binding</keyword>
<feature type="compositionally biased region" description="Polar residues" evidence="7">
    <location>
        <begin position="181"/>
        <end position="205"/>
    </location>
</feature>
<dbReference type="PANTHER" id="PTHR47660">
    <property type="entry name" value="TRANSCRIPTION FACTOR WITH C2H2 AND ZN(2)-CYS(6) DNA BINDING DOMAIN (EUROFUNG)-RELATED-RELATED"/>
    <property type="match status" value="1"/>
</dbReference>
<dbReference type="PROSITE" id="PS00463">
    <property type="entry name" value="ZN2_CY6_FUNGAL_1"/>
    <property type="match status" value="1"/>
</dbReference>
<reference evidence="8 9" key="1">
    <citation type="submission" date="2020-01" db="EMBL/GenBank/DDBJ databases">
        <title>Aspergillus terreus IFO 6365 whole genome shotgun sequence.</title>
        <authorList>
            <person name="Kanamasa S."/>
            <person name="Takahashi H."/>
        </authorList>
    </citation>
    <scope>NUCLEOTIDE SEQUENCE [LARGE SCALE GENOMIC DNA]</scope>
    <source>
        <strain evidence="8 9">IFO 6365</strain>
    </source>
</reference>
<dbReference type="GO" id="GO:0003677">
    <property type="term" value="F:DNA binding"/>
    <property type="evidence" value="ECO:0007669"/>
    <property type="project" value="UniProtKB-KW"/>
</dbReference>
<dbReference type="GO" id="GO:0000981">
    <property type="term" value="F:DNA-binding transcription factor activity, RNA polymerase II-specific"/>
    <property type="evidence" value="ECO:0007669"/>
    <property type="project" value="InterPro"/>
</dbReference>
<dbReference type="EMBL" id="BLJY01000002">
    <property type="protein sequence ID" value="GFF13062.1"/>
    <property type="molecule type" value="Genomic_DNA"/>
</dbReference>
<evidence type="ECO:0000313" key="8">
    <source>
        <dbReference type="EMBL" id="GFF13062.1"/>
    </source>
</evidence>
<keyword evidence="2" id="KW-0862">Zinc</keyword>
<dbReference type="AlphaFoldDB" id="A0A5M3YY91"/>
<dbReference type="GO" id="GO:0009893">
    <property type="term" value="P:positive regulation of metabolic process"/>
    <property type="evidence" value="ECO:0007669"/>
    <property type="project" value="UniProtKB-ARBA"/>
</dbReference>
<evidence type="ECO:0000256" key="5">
    <source>
        <dbReference type="ARBA" id="ARBA00023163"/>
    </source>
</evidence>
<dbReference type="Pfam" id="PF00172">
    <property type="entry name" value="Zn_clus"/>
    <property type="match status" value="1"/>
</dbReference>
<name>A0A5M3YY91_ASPTE</name>
<dbReference type="InterPro" id="IPR036864">
    <property type="entry name" value="Zn2-C6_fun-type_DNA-bd_sf"/>
</dbReference>
<dbReference type="Proteomes" id="UP000452235">
    <property type="component" value="Unassembled WGS sequence"/>
</dbReference>
<proteinExistence type="predicted"/>
<evidence type="ECO:0000256" key="6">
    <source>
        <dbReference type="ARBA" id="ARBA00023242"/>
    </source>
</evidence>
<dbReference type="InterPro" id="IPR013087">
    <property type="entry name" value="Znf_C2H2_type"/>
</dbReference>
<keyword evidence="3" id="KW-0805">Transcription regulation</keyword>
<dbReference type="SMART" id="SM00066">
    <property type="entry name" value="GAL4"/>
    <property type="match status" value="1"/>
</dbReference>
<comment type="caution">
    <text evidence="8">The sequence shown here is derived from an EMBL/GenBank/DDBJ whole genome shotgun (WGS) entry which is preliminary data.</text>
</comment>
<dbReference type="InterPro" id="IPR001138">
    <property type="entry name" value="Zn2Cys6_DnaBD"/>
</dbReference>
<dbReference type="SUPFAM" id="SSF57667">
    <property type="entry name" value="beta-beta-alpha zinc fingers"/>
    <property type="match status" value="1"/>
</dbReference>
<evidence type="ECO:0000256" key="2">
    <source>
        <dbReference type="ARBA" id="ARBA00022833"/>
    </source>
</evidence>
<organism evidence="8 9">
    <name type="scientific">Aspergillus terreus</name>
    <dbReference type="NCBI Taxonomy" id="33178"/>
    <lineage>
        <taxon>Eukaryota</taxon>
        <taxon>Fungi</taxon>
        <taxon>Dikarya</taxon>
        <taxon>Ascomycota</taxon>
        <taxon>Pezizomycotina</taxon>
        <taxon>Eurotiomycetes</taxon>
        <taxon>Eurotiomycetidae</taxon>
        <taxon>Eurotiales</taxon>
        <taxon>Aspergillaceae</taxon>
        <taxon>Aspergillus</taxon>
        <taxon>Aspergillus subgen. Circumdati</taxon>
    </lineage>
</organism>
<keyword evidence="6" id="KW-0539">Nucleus</keyword>
<accession>A0A5M3YY91</accession>
<feature type="compositionally biased region" description="Basic and acidic residues" evidence="7">
    <location>
        <begin position="20"/>
        <end position="32"/>
    </location>
</feature>